<protein>
    <submittedName>
        <fullName evidence="3">DMT family transporter</fullName>
    </submittedName>
</protein>
<dbReference type="InterPro" id="IPR000620">
    <property type="entry name" value="EamA_dom"/>
</dbReference>
<comment type="caution">
    <text evidence="3">The sequence shown here is derived from an EMBL/GenBank/DDBJ whole genome shotgun (WGS) entry which is preliminary data.</text>
</comment>
<organism evidence="3 4">
    <name type="scientific">Candidatus Sungiibacteriota bacterium</name>
    <dbReference type="NCBI Taxonomy" id="2750080"/>
    <lineage>
        <taxon>Bacteria</taxon>
        <taxon>Candidatus Sungiibacteriota</taxon>
    </lineage>
</organism>
<dbReference type="InterPro" id="IPR037185">
    <property type="entry name" value="EmrE-like"/>
</dbReference>
<keyword evidence="1" id="KW-1133">Transmembrane helix</keyword>
<dbReference type="Pfam" id="PF00892">
    <property type="entry name" value="EamA"/>
    <property type="match status" value="2"/>
</dbReference>
<proteinExistence type="predicted"/>
<sequence length="312" mass="34341">MNESWPLLAFVLTGTFLWGIGNVVKSYFLRKRNVHEDVVVVATMFGAAAFSFTVEVAVNGLPGIREGFWIPFAVTAVLNIGIQYWNVKALKYEDASIVVPLASSMPLFLILMAWVILREFPTPLGRVGIVCIALGAYVLYLKGTEMELPGFVARMLPEQYHARAIFWAGPWLRLWSSKGARLALATAYLGAIAVPFDKLATLRSSPMVFTGGAFLVVAAFVYGWSHQSGRWQAADRSNFMPLFYLGLLVGLYTVLMNAGYLYGIAPYVGALKRVQIFWTVLLAGLFLKESHTRLRLTGASIIFAGALLISLG</sequence>
<dbReference type="EMBL" id="JACOZA010000002">
    <property type="protein sequence ID" value="MBI2096543.1"/>
    <property type="molecule type" value="Genomic_DNA"/>
</dbReference>
<feature type="transmembrane region" description="Helical" evidence="1">
    <location>
        <begin position="40"/>
        <end position="61"/>
    </location>
</feature>
<evidence type="ECO:0000259" key="2">
    <source>
        <dbReference type="Pfam" id="PF00892"/>
    </source>
</evidence>
<accession>A0A931SAR0</accession>
<feature type="transmembrane region" description="Helical" evidence="1">
    <location>
        <begin position="294"/>
        <end position="311"/>
    </location>
</feature>
<evidence type="ECO:0000313" key="3">
    <source>
        <dbReference type="EMBL" id="MBI2096543.1"/>
    </source>
</evidence>
<dbReference type="Gene3D" id="1.10.3730.20">
    <property type="match status" value="1"/>
</dbReference>
<dbReference type="AlphaFoldDB" id="A0A931SAR0"/>
<feature type="domain" description="EamA" evidence="2">
    <location>
        <begin position="178"/>
        <end position="310"/>
    </location>
</feature>
<dbReference type="SUPFAM" id="SSF103481">
    <property type="entry name" value="Multidrug resistance efflux transporter EmrE"/>
    <property type="match status" value="2"/>
</dbReference>
<evidence type="ECO:0000256" key="1">
    <source>
        <dbReference type="SAM" id="Phobius"/>
    </source>
</evidence>
<evidence type="ECO:0000313" key="4">
    <source>
        <dbReference type="Proteomes" id="UP000724148"/>
    </source>
</evidence>
<name>A0A931SAR0_9BACT</name>
<keyword evidence="1" id="KW-0472">Membrane</keyword>
<dbReference type="Proteomes" id="UP000724148">
    <property type="component" value="Unassembled WGS sequence"/>
</dbReference>
<feature type="transmembrane region" description="Helical" evidence="1">
    <location>
        <begin position="6"/>
        <end position="28"/>
    </location>
</feature>
<gene>
    <name evidence="3" type="ORF">HYT40_00045</name>
</gene>
<feature type="transmembrane region" description="Helical" evidence="1">
    <location>
        <begin position="123"/>
        <end position="141"/>
    </location>
</feature>
<feature type="transmembrane region" description="Helical" evidence="1">
    <location>
        <begin position="202"/>
        <end position="222"/>
    </location>
</feature>
<feature type="transmembrane region" description="Helical" evidence="1">
    <location>
        <begin position="67"/>
        <end position="85"/>
    </location>
</feature>
<feature type="transmembrane region" description="Helical" evidence="1">
    <location>
        <begin position="242"/>
        <end position="264"/>
    </location>
</feature>
<feature type="transmembrane region" description="Helical" evidence="1">
    <location>
        <begin position="97"/>
        <end position="117"/>
    </location>
</feature>
<keyword evidence="1" id="KW-0812">Transmembrane</keyword>
<dbReference type="GO" id="GO:0016020">
    <property type="term" value="C:membrane"/>
    <property type="evidence" value="ECO:0007669"/>
    <property type="project" value="InterPro"/>
</dbReference>
<feature type="transmembrane region" description="Helical" evidence="1">
    <location>
        <begin position="270"/>
        <end position="287"/>
    </location>
</feature>
<reference evidence="3" key="1">
    <citation type="submission" date="2020-07" db="EMBL/GenBank/DDBJ databases">
        <title>Huge and variable diversity of episymbiotic CPR bacteria and DPANN archaea in groundwater ecosystems.</title>
        <authorList>
            <person name="He C.Y."/>
            <person name="Keren R."/>
            <person name="Whittaker M."/>
            <person name="Farag I.F."/>
            <person name="Doudna J."/>
            <person name="Cate J.H.D."/>
            <person name="Banfield J.F."/>
        </authorList>
    </citation>
    <scope>NUCLEOTIDE SEQUENCE</scope>
    <source>
        <strain evidence="3">NC_groundwater_193_Ag_S-0.1um_51_7</strain>
    </source>
</reference>
<feature type="domain" description="EamA" evidence="2">
    <location>
        <begin position="9"/>
        <end position="140"/>
    </location>
</feature>